<keyword evidence="2" id="KW-1185">Reference proteome</keyword>
<name>A0A0R2A4Z3_9LACO</name>
<dbReference type="Proteomes" id="UP000051733">
    <property type="component" value="Unassembled WGS sequence"/>
</dbReference>
<dbReference type="AlphaFoldDB" id="A0A0R2A4Z3"/>
<organism evidence="1 2">
    <name type="scientific">Paucilactobacillus vaccinostercus DSM 20634</name>
    <dbReference type="NCBI Taxonomy" id="1423813"/>
    <lineage>
        <taxon>Bacteria</taxon>
        <taxon>Bacillati</taxon>
        <taxon>Bacillota</taxon>
        <taxon>Bacilli</taxon>
        <taxon>Lactobacillales</taxon>
        <taxon>Lactobacillaceae</taxon>
        <taxon>Paucilactobacillus</taxon>
    </lineage>
</organism>
<dbReference type="STRING" id="1423813.FC26_GL001326"/>
<dbReference type="PATRIC" id="fig|1423813.3.peg.1350"/>
<evidence type="ECO:0000313" key="1">
    <source>
        <dbReference type="EMBL" id="KRM61759.1"/>
    </source>
</evidence>
<comment type="caution">
    <text evidence="1">The sequence shown here is derived from an EMBL/GenBank/DDBJ whole genome shotgun (WGS) entry which is preliminary data.</text>
</comment>
<protein>
    <submittedName>
        <fullName evidence="1">Uncharacterized protein</fullName>
    </submittedName>
</protein>
<sequence length="85" mass="10236">MDKRTIIDPDQFAMQFAKSNYAKGFNEKEVVVEAKKFLLSYLTAYYLIQDFDDTERQNFEQTTDKKFQDMSFEELMNKVIHLNKY</sequence>
<dbReference type="RefSeq" id="WP_057778314.1">
    <property type="nucleotide sequence ID" value="NZ_AYYY01000021.1"/>
</dbReference>
<evidence type="ECO:0000313" key="2">
    <source>
        <dbReference type="Proteomes" id="UP000051733"/>
    </source>
</evidence>
<gene>
    <name evidence="1" type="ORF">FC26_GL001326</name>
</gene>
<proteinExistence type="predicted"/>
<accession>A0A0R2A4Z3</accession>
<dbReference type="EMBL" id="AYYY01000021">
    <property type="protein sequence ID" value="KRM61759.1"/>
    <property type="molecule type" value="Genomic_DNA"/>
</dbReference>
<dbReference type="OrthoDB" id="2412875at2"/>
<reference evidence="1 2" key="1">
    <citation type="journal article" date="2015" name="Genome Announc.">
        <title>Expanding the biotechnology potential of lactobacilli through comparative genomics of 213 strains and associated genera.</title>
        <authorList>
            <person name="Sun Z."/>
            <person name="Harris H.M."/>
            <person name="McCann A."/>
            <person name="Guo C."/>
            <person name="Argimon S."/>
            <person name="Zhang W."/>
            <person name="Yang X."/>
            <person name="Jeffery I.B."/>
            <person name="Cooney J.C."/>
            <person name="Kagawa T.F."/>
            <person name="Liu W."/>
            <person name="Song Y."/>
            <person name="Salvetti E."/>
            <person name="Wrobel A."/>
            <person name="Rasinkangas P."/>
            <person name="Parkhill J."/>
            <person name="Rea M.C."/>
            <person name="O'Sullivan O."/>
            <person name="Ritari J."/>
            <person name="Douillard F.P."/>
            <person name="Paul Ross R."/>
            <person name="Yang R."/>
            <person name="Briner A.E."/>
            <person name="Felis G.E."/>
            <person name="de Vos W.M."/>
            <person name="Barrangou R."/>
            <person name="Klaenhammer T.R."/>
            <person name="Caufield P.W."/>
            <person name="Cui Y."/>
            <person name="Zhang H."/>
            <person name="O'Toole P.W."/>
        </authorList>
    </citation>
    <scope>NUCLEOTIDE SEQUENCE [LARGE SCALE GENOMIC DNA]</scope>
    <source>
        <strain evidence="1 2">DSM 20634</strain>
    </source>
</reference>